<dbReference type="SUPFAM" id="SSF52540">
    <property type="entry name" value="P-loop containing nucleoside triphosphate hydrolases"/>
    <property type="match status" value="1"/>
</dbReference>
<keyword evidence="2" id="KW-0418">Kinase</keyword>
<dbReference type="InterPro" id="IPR008271">
    <property type="entry name" value="Ser/Thr_kinase_AS"/>
</dbReference>
<dbReference type="Pfam" id="PF07714">
    <property type="entry name" value="PK_Tyr_Ser-Thr"/>
    <property type="match status" value="1"/>
</dbReference>
<name>A0A8W8LRJ2_MAGGI</name>
<dbReference type="InterPro" id="IPR045063">
    <property type="entry name" value="Dynamin_N"/>
</dbReference>
<dbReference type="InterPro" id="IPR027417">
    <property type="entry name" value="P-loop_NTPase"/>
</dbReference>
<dbReference type="InterPro" id="IPR011009">
    <property type="entry name" value="Kinase-like_dom_sf"/>
</dbReference>
<keyword evidence="3 5" id="KW-0547">Nucleotide-binding</keyword>
<evidence type="ECO:0000256" key="6">
    <source>
        <dbReference type="SAM" id="Coils"/>
    </source>
</evidence>
<dbReference type="SMART" id="SM00220">
    <property type="entry name" value="S_TKc"/>
    <property type="match status" value="1"/>
</dbReference>
<dbReference type="InterPro" id="IPR017441">
    <property type="entry name" value="Protein_kinase_ATP_BS"/>
</dbReference>
<dbReference type="GO" id="GO:0005524">
    <property type="term" value="F:ATP binding"/>
    <property type="evidence" value="ECO:0007669"/>
    <property type="project" value="UniProtKB-UniRule"/>
</dbReference>
<dbReference type="InterPro" id="IPR001245">
    <property type="entry name" value="Ser-Thr/Tyr_kinase_cat_dom"/>
</dbReference>
<dbReference type="OrthoDB" id="4062651at2759"/>
<dbReference type="PANTHER" id="PTHR26392:SF92">
    <property type="entry name" value="PROTEIN KINASE DOMAIN-CONTAINING PROTEIN"/>
    <property type="match status" value="1"/>
</dbReference>
<dbReference type="EnsemblMetazoa" id="G28703.5">
    <property type="protein sequence ID" value="G28703.5:cds"/>
    <property type="gene ID" value="G28703"/>
</dbReference>
<dbReference type="PROSITE" id="PS50011">
    <property type="entry name" value="PROTEIN_KINASE_DOM"/>
    <property type="match status" value="1"/>
</dbReference>
<dbReference type="EnsemblMetazoa" id="G28703.8">
    <property type="protein sequence ID" value="G28703.8:cds"/>
    <property type="gene ID" value="G28703"/>
</dbReference>
<evidence type="ECO:0000256" key="4">
    <source>
        <dbReference type="ARBA" id="ARBA00022840"/>
    </source>
</evidence>
<dbReference type="PROSITE" id="PS00107">
    <property type="entry name" value="PROTEIN_KINASE_ATP"/>
    <property type="match status" value="1"/>
</dbReference>
<dbReference type="Pfam" id="PF00350">
    <property type="entry name" value="Dynamin_N"/>
    <property type="match status" value="1"/>
</dbReference>
<dbReference type="GO" id="GO:0004674">
    <property type="term" value="F:protein serine/threonine kinase activity"/>
    <property type="evidence" value="ECO:0007669"/>
    <property type="project" value="UniProtKB-KW"/>
</dbReference>
<proteinExistence type="inferred from homology"/>
<dbReference type="Gene3D" id="3.40.50.300">
    <property type="entry name" value="P-loop containing nucleotide triphosphate hydrolases"/>
    <property type="match status" value="1"/>
</dbReference>
<evidence type="ECO:0000256" key="1">
    <source>
        <dbReference type="ARBA" id="ARBA00008171"/>
    </source>
</evidence>
<evidence type="ECO:0000256" key="2">
    <source>
        <dbReference type="ARBA" id="ARBA00022527"/>
    </source>
</evidence>
<evidence type="ECO:0000256" key="5">
    <source>
        <dbReference type="PROSITE-ProRule" id="PRU10141"/>
    </source>
</evidence>
<dbReference type="Proteomes" id="UP000005408">
    <property type="component" value="Unassembled WGS sequence"/>
</dbReference>
<evidence type="ECO:0000259" key="7">
    <source>
        <dbReference type="PROSITE" id="PS50011"/>
    </source>
</evidence>
<keyword evidence="9" id="KW-1185">Reference proteome</keyword>
<dbReference type="PANTHER" id="PTHR26392">
    <property type="entry name" value="MITOGEN-ACTIVATED PROTEIN KINASE KINASE KINASE 7-RELATED"/>
    <property type="match status" value="1"/>
</dbReference>
<evidence type="ECO:0000313" key="8">
    <source>
        <dbReference type="EnsemblMetazoa" id="G28703.8:cds"/>
    </source>
</evidence>
<reference evidence="8" key="1">
    <citation type="submission" date="2022-08" db="UniProtKB">
        <authorList>
            <consortium name="EnsemblMetazoa"/>
        </authorList>
    </citation>
    <scope>IDENTIFICATION</scope>
    <source>
        <strain evidence="8">05x7-T-G4-1.051#20</strain>
    </source>
</reference>
<dbReference type="Gene3D" id="1.10.510.10">
    <property type="entry name" value="Transferase(Phosphotransferase) domain 1"/>
    <property type="match status" value="1"/>
</dbReference>
<evidence type="ECO:0000313" key="9">
    <source>
        <dbReference type="Proteomes" id="UP000005408"/>
    </source>
</evidence>
<evidence type="ECO:0000256" key="3">
    <source>
        <dbReference type="ARBA" id="ARBA00022741"/>
    </source>
</evidence>
<sequence>MPVEINCRDDIIKLPDIASLRALKKQWNVQNEGPLNSRDDYVRLLLNFYDRMGAPANNKPPPDPNAGLSEAIQLDTQNRAKLQEMYDEILKYYGILPHQYQKSLNTAYPDLVNYIAARRKELDSRELVILVAGDTGAGKSSFINLLLETDILPVYAIEATQTICELRKSRNGEKEAICYYRRDSSRKPRAPEIIKIDGARGMEDLKNRIKETDQDEESPYERIEIYMPFRMLEEGVVIVDSPGFGEHGKRSGQVERYLAKSFGAIYLVNTASAGGVNSGRLRDFLRFVVNSAGDDFNPSATIFIGNKIDSVDSRDQEEVKQTTSYKLKQCYPGLKDSNIFFMSVNEALKGVSYNTRTDDHQRVLVHGIQKLFPASLRNKLSNHYRFQSQILKRTLVSVKVSKTMAATGREKKQNEIEDIQRRMRTLEQNAKATIQNLKMDIRHEEEQLYEDLASSLRGRTFTESLFNIQESECAKPSKDWKKVAQEASDIISNKVAKEIDDWDNKNQSVEGIKTRILVKFNKECQVYEDQLKEIESALLDGDVRAIKDLHRSMKKQAPVRQIWARAKETRASGDKINSLGSMMSSVGGLSTSDKRVKDVCKAYVAKNQLQSMRSLISIYIESIFDGNDLRIKISKFVTRFAKGVDTIAKKIPDFINADAELIKNIKEEIQNAEHNLREVYPKLLQTGTRLQGQLDVFYVKKVMEMDFRLRDITYNPHEDLLGSGSFAEVYQAKLLCYKPPLTVALKIGKDYLQENNVSDVLLEDRTMRELDHENIVHYYGATLREEKVRGKNRLFWIMVMEHCSGTLKDKIINEDYDNPAKVGKIYSVQVEQMEEMARMVMEICEGLRYIHNKDMVHRDLKLENVLISKGPNGKDIIKLTDVGLTKSITDIGGTIAGSPAYMAPEILLQTEIHNRKADIYSLAIVMWEMWYGIDAADHIQSQLYGTLESAVKGGLRPSMSLEHKPPADWMALIKRCWDFDPKNRPEVDDVWRFFDNFLKH</sequence>
<feature type="coiled-coil region" evidence="6">
    <location>
        <begin position="409"/>
        <end position="447"/>
    </location>
</feature>
<dbReference type="PROSITE" id="PS00108">
    <property type="entry name" value="PROTEIN_KINASE_ST"/>
    <property type="match status" value="1"/>
</dbReference>
<dbReference type="OMA" id="ATQTICE"/>
<feature type="domain" description="Protein kinase" evidence="7">
    <location>
        <begin position="715"/>
        <end position="998"/>
    </location>
</feature>
<accession>A0A8W8LRJ2</accession>
<organism evidence="8 9">
    <name type="scientific">Magallana gigas</name>
    <name type="common">Pacific oyster</name>
    <name type="synonym">Crassostrea gigas</name>
    <dbReference type="NCBI Taxonomy" id="29159"/>
    <lineage>
        <taxon>Eukaryota</taxon>
        <taxon>Metazoa</taxon>
        <taxon>Spiralia</taxon>
        <taxon>Lophotrochozoa</taxon>
        <taxon>Mollusca</taxon>
        <taxon>Bivalvia</taxon>
        <taxon>Autobranchia</taxon>
        <taxon>Pteriomorphia</taxon>
        <taxon>Ostreida</taxon>
        <taxon>Ostreoidea</taxon>
        <taxon>Ostreidae</taxon>
        <taxon>Magallana</taxon>
    </lineage>
</organism>
<keyword evidence="4 5" id="KW-0067">ATP-binding</keyword>
<dbReference type="SUPFAM" id="SSF56112">
    <property type="entry name" value="Protein kinase-like (PK-like)"/>
    <property type="match status" value="1"/>
</dbReference>
<keyword evidence="2" id="KW-0808">Transferase</keyword>
<protein>
    <recommendedName>
        <fullName evidence="7">Protein kinase domain-containing protein</fullName>
    </recommendedName>
</protein>
<keyword evidence="2" id="KW-0723">Serine/threonine-protein kinase</keyword>
<dbReference type="InterPro" id="IPR000719">
    <property type="entry name" value="Prot_kinase_dom"/>
</dbReference>
<dbReference type="AlphaFoldDB" id="A0A8W8LRJ2"/>
<comment type="similarity">
    <text evidence="1">Belongs to the protein kinase superfamily. TKL Ser/Thr protein kinase family. ROCO subfamily.</text>
</comment>
<keyword evidence="6" id="KW-0175">Coiled coil</keyword>
<feature type="binding site" evidence="5">
    <location>
        <position position="746"/>
    </location>
    <ligand>
        <name>ATP</name>
        <dbReference type="ChEBI" id="CHEBI:30616"/>
    </ligand>
</feature>